<sequence length="129" mass="14524">MKLIIIALVSFFCGLFVSTIYLSEEINSHNKAFNEVLDATQSYASKLKAQRSIDKLKSDVDILGNLAAREQNGTPIRVMMTDMANKTKNDVEKLSSSITGMEDPKLKEQAINLIQEANKVIDEVEFYYK</sequence>
<keyword evidence="2" id="KW-1185">Reference proteome</keyword>
<evidence type="ECO:0000313" key="1">
    <source>
        <dbReference type="EMBL" id="ALP51922.1"/>
    </source>
</evidence>
<protein>
    <submittedName>
        <fullName evidence="1">Uncharacterized protein</fullName>
    </submittedName>
</protein>
<gene>
    <name evidence="1" type="ORF">Tel_01535</name>
</gene>
<evidence type="ECO:0000313" key="2">
    <source>
        <dbReference type="Proteomes" id="UP000055136"/>
    </source>
</evidence>
<dbReference type="STRING" id="1748243.Tel_01535"/>
<dbReference type="Proteomes" id="UP000055136">
    <property type="component" value="Chromosome"/>
</dbReference>
<dbReference type="KEGG" id="tee:Tel_01535"/>
<dbReference type="AlphaFoldDB" id="A0A0S2T9W7"/>
<name>A0A0S2T9W7_9GAMM</name>
<dbReference type="EMBL" id="CP013099">
    <property type="protein sequence ID" value="ALP51922.1"/>
    <property type="molecule type" value="Genomic_DNA"/>
</dbReference>
<reference evidence="1" key="1">
    <citation type="submission" date="2015-10" db="EMBL/GenBank/DDBJ databases">
        <title>Description of Candidatus Tenderia electrophaga gen. nov, sp. nov., an Uncultivated Electroautotroph from a Biocathode Enrichment.</title>
        <authorList>
            <person name="Eddie B.J."/>
            <person name="Malanoski A.P."/>
            <person name="Wang Z."/>
            <person name="Hall R.J."/>
            <person name="Oh S.D."/>
            <person name="Heiner C."/>
            <person name="Lin B."/>
            <person name="Strycharz-Glaven S.M."/>
        </authorList>
    </citation>
    <scope>NUCLEOTIDE SEQUENCE [LARGE SCALE GENOMIC DNA]</scope>
    <source>
        <strain evidence="1">NRL1</strain>
    </source>
</reference>
<proteinExistence type="predicted"/>
<organism evidence="1 2">
    <name type="scientific">Candidatus Tenderia electrophaga</name>
    <dbReference type="NCBI Taxonomy" id="1748243"/>
    <lineage>
        <taxon>Bacteria</taxon>
        <taxon>Pseudomonadati</taxon>
        <taxon>Pseudomonadota</taxon>
        <taxon>Gammaproteobacteria</taxon>
        <taxon>Candidatus Tenderiales</taxon>
        <taxon>Candidatus Tenderiaceae</taxon>
        <taxon>Candidatus Tenderia</taxon>
    </lineage>
</organism>
<accession>A0A0S2T9W7</accession>